<keyword evidence="3" id="KW-1185">Reference proteome</keyword>
<comment type="caution">
    <text evidence="2">The sequence shown here is derived from an EMBL/GenBank/DDBJ whole genome shotgun (WGS) entry which is preliminary data.</text>
</comment>
<evidence type="ECO:0000313" key="3">
    <source>
        <dbReference type="Proteomes" id="UP001500839"/>
    </source>
</evidence>
<accession>A0ABP9CFE5</accession>
<gene>
    <name evidence="2" type="ORF">GCM10023353_09950</name>
</gene>
<feature type="region of interest" description="Disordered" evidence="1">
    <location>
        <begin position="195"/>
        <end position="259"/>
    </location>
</feature>
<dbReference type="Proteomes" id="UP001500839">
    <property type="component" value="Unassembled WGS sequence"/>
</dbReference>
<sequence length="441" mass="48299">MAGDIVPIELRLHTGSIYTLWAPRWRDGEDEWQAFLGLEDEVFGFDSVAELTAFIRTDHDHDLYDHPSWHIVEALSADELTPEPEDRYDLTRVPAVARREPTLSSTRFLDDALGVVFALGDVCDIGSITDFLEEHGELDLLGSGTAPFHGRSGGKRWARIGRLLDGAWDGILTAIDDVISGPDVDAAALEIAEAELTASDENDVENDDELDTDDDLDLLDSDSSGDDEDRDGDDDGDDDDDADDDDDDDDDADGDDEYAFWDSVGIDPIQVVVPGGTFYTLRCYLQDDPVFLGRDGRIRVFTTPRALTQHLADNHDHDLAGVSTYSTVARSATGGDLEIVITDDNVYVLTGLVEDITDGPVAVDSEQLDLAIELLEDAADYCDDDAVEQALDVSTELGALVSFIREPDPLRVMPHPPFTVEAGQWRALEHAFEDRLTVVGG</sequence>
<dbReference type="EMBL" id="BAABKQ010000001">
    <property type="protein sequence ID" value="GAA4808293.1"/>
    <property type="molecule type" value="Genomic_DNA"/>
</dbReference>
<evidence type="ECO:0000256" key="1">
    <source>
        <dbReference type="SAM" id="MobiDB-lite"/>
    </source>
</evidence>
<reference evidence="3" key="1">
    <citation type="journal article" date="2019" name="Int. J. Syst. Evol. Microbiol.">
        <title>The Global Catalogue of Microorganisms (GCM) 10K type strain sequencing project: providing services to taxonomists for standard genome sequencing and annotation.</title>
        <authorList>
            <consortium name="The Broad Institute Genomics Platform"/>
            <consortium name="The Broad Institute Genome Sequencing Center for Infectious Disease"/>
            <person name="Wu L."/>
            <person name="Ma J."/>
        </authorList>
    </citation>
    <scope>NUCLEOTIDE SEQUENCE [LARGE SCALE GENOMIC DNA]</scope>
    <source>
        <strain evidence="3">JCM 18542</strain>
    </source>
</reference>
<dbReference type="RefSeq" id="WP_200172892.1">
    <property type="nucleotide sequence ID" value="NZ_BAABKQ010000001.1"/>
</dbReference>
<feature type="compositionally biased region" description="Acidic residues" evidence="1">
    <location>
        <begin position="198"/>
        <end position="259"/>
    </location>
</feature>
<name>A0ABP9CFE5_9ACTN</name>
<proteinExistence type="predicted"/>
<protein>
    <recommendedName>
        <fullName evidence="4">Primosomal protein</fullName>
    </recommendedName>
</protein>
<evidence type="ECO:0008006" key="4">
    <source>
        <dbReference type="Google" id="ProtNLM"/>
    </source>
</evidence>
<organism evidence="2 3">
    <name type="scientific">Tomitella cavernea</name>
    <dbReference type="NCBI Taxonomy" id="1387982"/>
    <lineage>
        <taxon>Bacteria</taxon>
        <taxon>Bacillati</taxon>
        <taxon>Actinomycetota</taxon>
        <taxon>Actinomycetes</taxon>
        <taxon>Mycobacteriales</taxon>
        <taxon>Tomitella</taxon>
    </lineage>
</organism>
<evidence type="ECO:0000313" key="2">
    <source>
        <dbReference type="EMBL" id="GAA4808293.1"/>
    </source>
</evidence>